<evidence type="ECO:0000313" key="1">
    <source>
        <dbReference type="EMBL" id="MBC3906209.1"/>
    </source>
</evidence>
<dbReference type="Proteomes" id="UP000646911">
    <property type="component" value="Unassembled WGS sequence"/>
</dbReference>
<keyword evidence="2" id="KW-1185">Reference proteome</keyword>
<protein>
    <submittedName>
        <fullName evidence="1">Uncharacterized protein</fullName>
    </submittedName>
</protein>
<organism evidence="1 2">
    <name type="scientific">Undibacterium umbellatum</name>
    <dbReference type="NCBI Taxonomy" id="2762300"/>
    <lineage>
        <taxon>Bacteria</taxon>
        <taxon>Pseudomonadati</taxon>
        <taxon>Pseudomonadota</taxon>
        <taxon>Betaproteobacteria</taxon>
        <taxon>Burkholderiales</taxon>
        <taxon>Oxalobacteraceae</taxon>
        <taxon>Undibacterium</taxon>
    </lineage>
</organism>
<accession>A0ABR6Z3L8</accession>
<evidence type="ECO:0000313" key="2">
    <source>
        <dbReference type="Proteomes" id="UP000646911"/>
    </source>
</evidence>
<dbReference type="RefSeq" id="WP_186951447.1">
    <property type="nucleotide sequence ID" value="NZ_JACOFX010000001.1"/>
</dbReference>
<reference evidence="1 2" key="1">
    <citation type="submission" date="2020-08" db="EMBL/GenBank/DDBJ databases">
        <title>Novel species isolated from subtropical streams in China.</title>
        <authorList>
            <person name="Lu H."/>
        </authorList>
    </citation>
    <scope>NUCLEOTIDE SEQUENCE [LARGE SCALE GENOMIC DNA]</scope>
    <source>
        <strain evidence="1 2">NL8W</strain>
    </source>
</reference>
<dbReference type="Pfam" id="PF24175">
    <property type="entry name" value="SU10_adaptor"/>
    <property type="match status" value="1"/>
</dbReference>
<dbReference type="InterPro" id="IPR056209">
    <property type="entry name" value="SU10_adaptor"/>
</dbReference>
<comment type="caution">
    <text evidence="1">The sequence shown here is derived from an EMBL/GenBank/DDBJ whole genome shotgun (WGS) entry which is preliminary data.</text>
</comment>
<dbReference type="EMBL" id="JACOFX010000001">
    <property type="protein sequence ID" value="MBC3906209.1"/>
    <property type="molecule type" value="Genomic_DNA"/>
</dbReference>
<gene>
    <name evidence="1" type="ORF">H8L47_01375</name>
</gene>
<name>A0ABR6Z3L8_9BURK</name>
<sequence length="216" mass="24124">MILASALIRQAQGIAQDLSTYRWTAAEWLDYLNDAQIQIVQLRPDMSVANRSVALVTGWKQAIPADGLRLLAVEANTSGRAIKLISTEKLNAFAPNWRAEKQADVIKHYMVDQRDPTRFSVYPPASSKASVECLFSVMPTRCDTENSPIFADIVTNQILDWMLFRAYSKDDEFADVAEKRSFYQNSFLTALGAKTQTDLAFDATKSQPALVKPGVR</sequence>
<proteinExistence type="predicted"/>